<feature type="non-terminal residue" evidence="3">
    <location>
        <position position="204"/>
    </location>
</feature>
<protein>
    <submittedName>
        <fullName evidence="3">Uncharacterized protein</fullName>
    </submittedName>
</protein>
<evidence type="ECO:0000313" key="3">
    <source>
        <dbReference type="EMBL" id="GMT31117.1"/>
    </source>
</evidence>
<keyword evidence="2" id="KW-0472">Membrane</keyword>
<feature type="compositionally biased region" description="Low complexity" evidence="1">
    <location>
        <begin position="114"/>
        <end position="133"/>
    </location>
</feature>
<sequence>MFMCKHGQGEMQMVVNETDVPIYPPVCADNGSWLVTFPLLNTTTQVAENITVTMPSTDAELQIKCLHIPLPEAIVEGSSMSLIIGLIIGIILLVVFVAGIAICFVVKRRKPRAPSSSLPPTSGTTKTTGSKGSNGESEPLTSAIISITGDSVEAKKDKQPPVAVAHVKATAKVEEAKKEKSEKPAKKQTPRKNKKSTTASKSKE</sequence>
<feature type="compositionally biased region" description="Polar residues" evidence="1">
    <location>
        <begin position="134"/>
        <end position="149"/>
    </location>
</feature>
<evidence type="ECO:0000313" key="4">
    <source>
        <dbReference type="Proteomes" id="UP001432322"/>
    </source>
</evidence>
<evidence type="ECO:0000256" key="1">
    <source>
        <dbReference type="SAM" id="MobiDB-lite"/>
    </source>
</evidence>
<keyword evidence="4" id="KW-1185">Reference proteome</keyword>
<organism evidence="3 4">
    <name type="scientific">Pristionchus fissidentatus</name>
    <dbReference type="NCBI Taxonomy" id="1538716"/>
    <lineage>
        <taxon>Eukaryota</taxon>
        <taxon>Metazoa</taxon>
        <taxon>Ecdysozoa</taxon>
        <taxon>Nematoda</taxon>
        <taxon>Chromadorea</taxon>
        <taxon>Rhabditida</taxon>
        <taxon>Rhabditina</taxon>
        <taxon>Diplogasteromorpha</taxon>
        <taxon>Diplogasteroidea</taxon>
        <taxon>Neodiplogasteridae</taxon>
        <taxon>Pristionchus</taxon>
    </lineage>
</organism>
<keyword evidence="2" id="KW-0812">Transmembrane</keyword>
<evidence type="ECO:0000256" key="2">
    <source>
        <dbReference type="SAM" id="Phobius"/>
    </source>
</evidence>
<gene>
    <name evidence="3" type="ORF">PFISCL1PPCAC_22414</name>
</gene>
<feature type="compositionally biased region" description="Basic and acidic residues" evidence="1">
    <location>
        <begin position="171"/>
        <end position="185"/>
    </location>
</feature>
<feature type="compositionally biased region" description="Basic residues" evidence="1">
    <location>
        <begin position="186"/>
        <end position="195"/>
    </location>
</feature>
<dbReference type="EMBL" id="BTSY01000005">
    <property type="protein sequence ID" value="GMT31117.1"/>
    <property type="molecule type" value="Genomic_DNA"/>
</dbReference>
<comment type="caution">
    <text evidence="3">The sequence shown here is derived from an EMBL/GenBank/DDBJ whole genome shotgun (WGS) entry which is preliminary data.</text>
</comment>
<dbReference type="Proteomes" id="UP001432322">
    <property type="component" value="Unassembled WGS sequence"/>
</dbReference>
<feature type="region of interest" description="Disordered" evidence="1">
    <location>
        <begin position="111"/>
        <end position="204"/>
    </location>
</feature>
<dbReference type="AlphaFoldDB" id="A0AAV5WGW8"/>
<proteinExistence type="predicted"/>
<reference evidence="3" key="1">
    <citation type="submission" date="2023-10" db="EMBL/GenBank/DDBJ databases">
        <title>Genome assembly of Pristionchus species.</title>
        <authorList>
            <person name="Yoshida K."/>
            <person name="Sommer R.J."/>
        </authorList>
    </citation>
    <scope>NUCLEOTIDE SEQUENCE</scope>
    <source>
        <strain evidence="3">RS5133</strain>
    </source>
</reference>
<accession>A0AAV5WGW8</accession>
<keyword evidence="2" id="KW-1133">Transmembrane helix</keyword>
<feature type="transmembrane region" description="Helical" evidence="2">
    <location>
        <begin position="82"/>
        <end position="106"/>
    </location>
</feature>
<name>A0AAV5WGW8_9BILA</name>